<dbReference type="RefSeq" id="WP_010619381.1">
    <property type="nucleotide sequence ID" value="NZ_PUFO01000052.1"/>
</dbReference>
<accession>A0A4R5NP11</accession>
<evidence type="ECO:0000313" key="10">
    <source>
        <dbReference type="EMBL" id="TDG77257.1"/>
    </source>
</evidence>
<keyword evidence="5" id="KW-0808">Transferase</keyword>
<evidence type="ECO:0000256" key="3">
    <source>
        <dbReference type="ARBA" id="ARBA00011918"/>
    </source>
</evidence>
<dbReference type="GO" id="GO:0006281">
    <property type="term" value="P:DNA repair"/>
    <property type="evidence" value="ECO:0007669"/>
    <property type="project" value="UniProtKB-KW"/>
</dbReference>
<dbReference type="OrthoDB" id="9802228at2"/>
<dbReference type="PANTHER" id="PTHR10815">
    <property type="entry name" value="METHYLATED-DNA--PROTEIN-CYSTEINE METHYLTRANSFERASE"/>
    <property type="match status" value="1"/>
</dbReference>
<keyword evidence="4" id="KW-0489">Methyltransferase</keyword>
<feature type="domain" description="Methylated-DNA-[protein]-cysteine S-methyltransferase DNA binding" evidence="9">
    <location>
        <begin position="82"/>
        <end position="161"/>
    </location>
</feature>
<keyword evidence="7" id="KW-0234">DNA repair</keyword>
<comment type="caution">
    <text evidence="10">The sequence shown here is derived from an EMBL/GenBank/DDBJ whole genome shotgun (WGS) entry which is preliminary data.</text>
</comment>
<evidence type="ECO:0000256" key="8">
    <source>
        <dbReference type="ARBA" id="ARBA00049348"/>
    </source>
</evidence>
<evidence type="ECO:0000256" key="7">
    <source>
        <dbReference type="ARBA" id="ARBA00023204"/>
    </source>
</evidence>
<sequence length="173" mass="19181">MQISLNQLTLPNFKLWIGVSKRGLVFVGAPNGAKDEINNFYDPATIDTTEISNLDVFKKWFVSYFAGRKSAMPPIDRTIGTDFQKRVWRTLEQVTYGTTVSYGELAEKMGQKTAARAVAHAVSHNPVMYLVPCHRVIKSDGKIGQYSAGPELKAALLKMESQGGELEWPSTTP</sequence>
<evidence type="ECO:0000259" key="9">
    <source>
        <dbReference type="Pfam" id="PF01035"/>
    </source>
</evidence>
<dbReference type="InterPro" id="IPR036217">
    <property type="entry name" value="MethylDNA_cys_MeTrfase_DNAb"/>
</dbReference>
<gene>
    <name evidence="10" type="ORF">C5L31_000693</name>
</gene>
<dbReference type="FunFam" id="1.10.10.10:FF:000214">
    <property type="entry name" value="Methylated-DNA--protein-cysteine methyltransferase"/>
    <property type="match status" value="1"/>
</dbReference>
<evidence type="ECO:0000256" key="1">
    <source>
        <dbReference type="ARBA" id="ARBA00001286"/>
    </source>
</evidence>
<evidence type="ECO:0000256" key="2">
    <source>
        <dbReference type="ARBA" id="ARBA00008711"/>
    </source>
</evidence>
<comment type="catalytic activity">
    <reaction evidence="1">
        <text>a 4-O-methyl-thymidine in DNA + L-cysteinyl-[protein] = a thymidine in DNA + S-methyl-L-cysteinyl-[protein]</text>
        <dbReference type="Rhea" id="RHEA:53428"/>
        <dbReference type="Rhea" id="RHEA-COMP:10131"/>
        <dbReference type="Rhea" id="RHEA-COMP:10132"/>
        <dbReference type="Rhea" id="RHEA-COMP:13555"/>
        <dbReference type="Rhea" id="RHEA-COMP:13556"/>
        <dbReference type="ChEBI" id="CHEBI:29950"/>
        <dbReference type="ChEBI" id="CHEBI:82612"/>
        <dbReference type="ChEBI" id="CHEBI:137386"/>
        <dbReference type="ChEBI" id="CHEBI:137387"/>
        <dbReference type="EC" id="2.1.1.63"/>
    </reaction>
</comment>
<dbReference type="STRING" id="1122149.FD44_GL001202"/>
<dbReference type="SUPFAM" id="SSF46767">
    <property type="entry name" value="Methylated DNA-protein cysteine methyltransferase, C-terminal domain"/>
    <property type="match status" value="1"/>
</dbReference>
<evidence type="ECO:0000313" key="11">
    <source>
        <dbReference type="Proteomes" id="UP000294854"/>
    </source>
</evidence>
<dbReference type="CDD" id="cd06445">
    <property type="entry name" value="ATase"/>
    <property type="match status" value="1"/>
</dbReference>
<name>A0A4R5NP11_9LACO</name>
<organism evidence="10 11">
    <name type="scientific">Secundilactobacillus malefermentans</name>
    <dbReference type="NCBI Taxonomy" id="176292"/>
    <lineage>
        <taxon>Bacteria</taxon>
        <taxon>Bacillati</taxon>
        <taxon>Bacillota</taxon>
        <taxon>Bacilli</taxon>
        <taxon>Lactobacillales</taxon>
        <taxon>Lactobacillaceae</taxon>
        <taxon>Secundilactobacillus</taxon>
    </lineage>
</organism>
<protein>
    <recommendedName>
        <fullName evidence="3">methylated-DNA--[protein]-cysteine S-methyltransferase</fullName>
        <ecNumber evidence="3">2.1.1.63</ecNumber>
    </recommendedName>
</protein>
<dbReference type="Proteomes" id="UP000294854">
    <property type="component" value="Unassembled WGS sequence"/>
</dbReference>
<dbReference type="GO" id="GO:0032259">
    <property type="term" value="P:methylation"/>
    <property type="evidence" value="ECO:0007669"/>
    <property type="project" value="UniProtKB-KW"/>
</dbReference>
<keyword evidence="11" id="KW-1185">Reference proteome</keyword>
<dbReference type="NCBIfam" id="TIGR00589">
    <property type="entry name" value="ogt"/>
    <property type="match status" value="1"/>
</dbReference>
<dbReference type="InterPro" id="IPR001497">
    <property type="entry name" value="MethylDNA_cys_MeTrfase_AS"/>
</dbReference>
<keyword evidence="6" id="KW-0227">DNA damage</keyword>
<evidence type="ECO:0000256" key="6">
    <source>
        <dbReference type="ARBA" id="ARBA00022763"/>
    </source>
</evidence>
<dbReference type="InterPro" id="IPR014048">
    <property type="entry name" value="MethylDNA_cys_MeTrfase_DNA-bd"/>
</dbReference>
<dbReference type="PANTHER" id="PTHR10815:SF13">
    <property type="entry name" value="METHYLATED-DNA--PROTEIN-CYSTEINE METHYLTRANSFERASE"/>
    <property type="match status" value="1"/>
</dbReference>
<comment type="similarity">
    <text evidence="2">Belongs to the MGMT family.</text>
</comment>
<proteinExistence type="inferred from homology"/>
<reference evidence="10 11" key="1">
    <citation type="journal article" date="2019" name="Appl. Microbiol. Biotechnol.">
        <title>Uncovering carbohydrate metabolism through a genotype-phenotype association study of 56 lactic acid bacteria genomes.</title>
        <authorList>
            <person name="Buron-Moles G."/>
            <person name="Chailyan A."/>
            <person name="Dolejs I."/>
            <person name="Forster J."/>
            <person name="Miks M.H."/>
        </authorList>
    </citation>
    <scope>NUCLEOTIDE SEQUENCE [LARGE SCALE GENOMIC DNA]</scope>
    <source>
        <strain evidence="10 11">ATCC 49373</strain>
    </source>
</reference>
<dbReference type="Gene3D" id="1.10.10.10">
    <property type="entry name" value="Winged helix-like DNA-binding domain superfamily/Winged helix DNA-binding domain"/>
    <property type="match status" value="1"/>
</dbReference>
<dbReference type="AlphaFoldDB" id="A0A4R5NP11"/>
<evidence type="ECO:0000256" key="5">
    <source>
        <dbReference type="ARBA" id="ARBA00022679"/>
    </source>
</evidence>
<dbReference type="EMBL" id="PUFO01000052">
    <property type="protein sequence ID" value="TDG77257.1"/>
    <property type="molecule type" value="Genomic_DNA"/>
</dbReference>
<comment type="catalytic activity">
    <reaction evidence="8">
        <text>a 6-O-methyl-2'-deoxyguanosine in DNA + L-cysteinyl-[protein] = S-methyl-L-cysteinyl-[protein] + a 2'-deoxyguanosine in DNA</text>
        <dbReference type="Rhea" id="RHEA:24000"/>
        <dbReference type="Rhea" id="RHEA-COMP:10131"/>
        <dbReference type="Rhea" id="RHEA-COMP:10132"/>
        <dbReference type="Rhea" id="RHEA-COMP:11367"/>
        <dbReference type="Rhea" id="RHEA-COMP:11368"/>
        <dbReference type="ChEBI" id="CHEBI:29950"/>
        <dbReference type="ChEBI" id="CHEBI:82612"/>
        <dbReference type="ChEBI" id="CHEBI:85445"/>
        <dbReference type="ChEBI" id="CHEBI:85448"/>
        <dbReference type="EC" id="2.1.1.63"/>
    </reaction>
</comment>
<evidence type="ECO:0000256" key="4">
    <source>
        <dbReference type="ARBA" id="ARBA00022603"/>
    </source>
</evidence>
<dbReference type="Pfam" id="PF01035">
    <property type="entry name" value="DNA_binding_1"/>
    <property type="match status" value="1"/>
</dbReference>
<dbReference type="InterPro" id="IPR036388">
    <property type="entry name" value="WH-like_DNA-bd_sf"/>
</dbReference>
<dbReference type="EC" id="2.1.1.63" evidence="3"/>
<dbReference type="PROSITE" id="PS00374">
    <property type="entry name" value="MGMT"/>
    <property type="match status" value="1"/>
</dbReference>
<dbReference type="GO" id="GO:0003908">
    <property type="term" value="F:methylated-DNA-[protein]-cysteine S-methyltransferase activity"/>
    <property type="evidence" value="ECO:0007669"/>
    <property type="project" value="UniProtKB-EC"/>
</dbReference>